<dbReference type="RefSeq" id="WP_013172194.1">
    <property type="nucleotide sequence ID" value="NC_014219.1"/>
</dbReference>
<dbReference type="AlphaFoldDB" id="D6XSI4"/>
<dbReference type="Gene3D" id="3.10.450.40">
    <property type="match status" value="1"/>
</dbReference>
<dbReference type="eggNOG" id="COG5584">
    <property type="taxonomic scope" value="Bacteria"/>
</dbReference>
<gene>
    <name evidence="2" type="ordered locus">Bsel_1258</name>
</gene>
<keyword evidence="3" id="KW-1185">Reference proteome</keyword>
<protein>
    <submittedName>
        <fullName evidence="2">Small secreted protein-like protein</fullName>
    </submittedName>
</protein>
<organism evidence="2 3">
    <name type="scientific">Bacillus selenitireducens (strain ATCC 700615 / DSM 15326 / MLS10)</name>
    <dbReference type="NCBI Taxonomy" id="439292"/>
    <lineage>
        <taxon>Bacteria</taxon>
        <taxon>Bacillati</taxon>
        <taxon>Bacillota</taxon>
        <taxon>Bacilli</taxon>
        <taxon>Bacillales</taxon>
        <taxon>Bacillaceae</taxon>
        <taxon>Salisediminibacterium</taxon>
    </lineage>
</organism>
<reference evidence="2" key="1">
    <citation type="submission" date="2009-10" db="EMBL/GenBank/DDBJ databases">
        <title>Complete sequence of Bacillus selenitireducens MLS10.</title>
        <authorList>
            <consortium name="US DOE Joint Genome Institute"/>
            <person name="Lucas S."/>
            <person name="Copeland A."/>
            <person name="Lapidus A."/>
            <person name="Glavina del Rio T."/>
            <person name="Dalin E."/>
            <person name="Tice H."/>
            <person name="Bruce D."/>
            <person name="Goodwin L."/>
            <person name="Pitluck S."/>
            <person name="Sims D."/>
            <person name="Brettin T."/>
            <person name="Detter J.C."/>
            <person name="Han C."/>
            <person name="Larimer F."/>
            <person name="Land M."/>
            <person name="Hauser L."/>
            <person name="Kyrpides N."/>
            <person name="Ovchinnikova G."/>
            <person name="Stolz J."/>
        </authorList>
    </citation>
    <scope>NUCLEOTIDE SEQUENCE [LARGE SCALE GENOMIC DNA]</scope>
    <source>
        <strain evidence="2">MLS10</strain>
    </source>
</reference>
<evidence type="ECO:0000313" key="3">
    <source>
        <dbReference type="Proteomes" id="UP000000271"/>
    </source>
</evidence>
<dbReference type="EMBL" id="CP001791">
    <property type="protein sequence ID" value="ADH98770.1"/>
    <property type="molecule type" value="Genomic_DNA"/>
</dbReference>
<dbReference type="KEGG" id="bse:Bsel_1258"/>
<dbReference type="HOGENOM" id="CLU_158531_1_0_9"/>
<proteinExistence type="predicted"/>
<name>D6XSI4_BACIE</name>
<dbReference type="InterPro" id="IPR025711">
    <property type="entry name" value="PepSY"/>
</dbReference>
<sequence>MSWKKFAAGIGAGVAVTVLAKKQMDRSDMGISAEKALKTVKKQASELGTIEGSWVHMVTEKFETDHLVYNVYRGGVTVGNDLGEVSAYDFYVDAASGTILSLEKQ</sequence>
<accession>D6XSI4</accession>
<evidence type="ECO:0000259" key="1">
    <source>
        <dbReference type="Pfam" id="PF03413"/>
    </source>
</evidence>
<dbReference type="OrthoDB" id="2989832at2"/>
<dbReference type="Pfam" id="PF03413">
    <property type="entry name" value="PepSY"/>
    <property type="match status" value="1"/>
</dbReference>
<feature type="domain" description="PepSY" evidence="1">
    <location>
        <begin position="31"/>
        <end position="101"/>
    </location>
</feature>
<evidence type="ECO:0000313" key="2">
    <source>
        <dbReference type="EMBL" id="ADH98770.1"/>
    </source>
</evidence>
<dbReference type="Proteomes" id="UP000000271">
    <property type="component" value="Chromosome"/>
</dbReference>
<dbReference type="STRING" id="439292.Bsel_1258"/>